<accession>A0A6J0LTN5</accession>
<dbReference type="InterPro" id="IPR025521">
    <property type="entry name" value="Neprosin_propep"/>
</dbReference>
<proteinExistence type="predicted"/>
<evidence type="ECO:0000313" key="4">
    <source>
        <dbReference type="RefSeq" id="XP_018463134.1"/>
    </source>
</evidence>
<dbReference type="RefSeq" id="XP_018463134.1">
    <property type="nucleotide sequence ID" value="XM_018607632.2"/>
</dbReference>
<dbReference type="AlphaFoldDB" id="A0A6J0LTN5"/>
<reference evidence="3" key="1">
    <citation type="journal article" date="2019" name="Database">
        <title>The radish genome database (RadishGD): an integrated information resource for radish genomics.</title>
        <authorList>
            <person name="Yu H.J."/>
            <person name="Baek S."/>
            <person name="Lee Y.J."/>
            <person name="Cho A."/>
            <person name="Mun J.H."/>
        </authorList>
    </citation>
    <scope>NUCLEOTIDE SEQUENCE [LARGE SCALE GENOMIC DNA]</scope>
    <source>
        <strain evidence="3">cv. WK10039</strain>
    </source>
</reference>
<name>A0A6J0LTN5_RAPSA</name>
<dbReference type="KEGG" id="rsz:108834289"/>
<dbReference type="GeneID" id="108834289"/>
<reference evidence="4" key="2">
    <citation type="submission" date="2025-08" db="UniProtKB">
        <authorList>
            <consortium name="RefSeq"/>
        </authorList>
    </citation>
    <scope>IDENTIFICATION</scope>
    <source>
        <tissue evidence="4">Leaf</tissue>
    </source>
</reference>
<evidence type="ECO:0000313" key="3">
    <source>
        <dbReference type="Proteomes" id="UP000504610"/>
    </source>
</evidence>
<feature type="region of interest" description="Disordered" evidence="1">
    <location>
        <begin position="235"/>
        <end position="254"/>
    </location>
</feature>
<protein>
    <submittedName>
        <fullName evidence="4">Uncharacterized protein LOC108834289</fullName>
    </submittedName>
</protein>
<dbReference type="InterPro" id="IPR004314">
    <property type="entry name" value="Neprosin"/>
</dbReference>
<feature type="domain" description="Neprosin PEP catalytic" evidence="2">
    <location>
        <begin position="71"/>
        <end position="323"/>
    </location>
</feature>
<dbReference type="Proteomes" id="UP000504610">
    <property type="component" value="Chromosome 3"/>
</dbReference>
<dbReference type="OrthoDB" id="1022767at2759"/>
<dbReference type="InterPro" id="IPR053168">
    <property type="entry name" value="Glutamic_endopeptidase"/>
</dbReference>
<dbReference type="PROSITE" id="PS52045">
    <property type="entry name" value="NEPROSIN_PEP_CD"/>
    <property type="match status" value="1"/>
</dbReference>
<gene>
    <name evidence="4" type="primary">LOC108834289</name>
</gene>
<keyword evidence="3" id="KW-1185">Reference proteome</keyword>
<organism evidence="3 4">
    <name type="scientific">Raphanus sativus</name>
    <name type="common">Radish</name>
    <name type="synonym">Raphanus raphanistrum var. sativus</name>
    <dbReference type="NCBI Taxonomy" id="3726"/>
    <lineage>
        <taxon>Eukaryota</taxon>
        <taxon>Viridiplantae</taxon>
        <taxon>Streptophyta</taxon>
        <taxon>Embryophyta</taxon>
        <taxon>Tracheophyta</taxon>
        <taxon>Spermatophyta</taxon>
        <taxon>Magnoliopsida</taxon>
        <taxon>eudicotyledons</taxon>
        <taxon>Gunneridae</taxon>
        <taxon>Pentapetalae</taxon>
        <taxon>rosids</taxon>
        <taxon>malvids</taxon>
        <taxon>Brassicales</taxon>
        <taxon>Brassicaceae</taxon>
        <taxon>Brassiceae</taxon>
        <taxon>Raphanus</taxon>
    </lineage>
</organism>
<dbReference type="PANTHER" id="PTHR31589">
    <property type="entry name" value="PROTEIN, PUTATIVE (DUF239)-RELATED-RELATED"/>
    <property type="match status" value="1"/>
</dbReference>
<feature type="compositionally biased region" description="Polar residues" evidence="1">
    <location>
        <begin position="235"/>
        <end position="253"/>
    </location>
</feature>
<evidence type="ECO:0000256" key="1">
    <source>
        <dbReference type="SAM" id="MobiDB-lite"/>
    </source>
</evidence>
<dbReference type="Gene3D" id="3.90.1320.10">
    <property type="entry name" value="Outer-capsid protein sigma 3, large lobe"/>
    <property type="match status" value="1"/>
</dbReference>
<sequence>MQSGLDHPLLKNHTIQMKPSVSRTESKSQIGINRVQKQIIPCPDGTIPVWRNTKEYITKAQDLADKHVHPLSDDSPGTHIAGVRSHNGLNRGVEAWFNVFQLDIAKDHASYSSIYIGSGSNNEINFISAGWMINPSLFGDGRTWTYGFWKGKDGKGCYNTACSGFVHVSQTIPIVQPIDFPAGNTVWLHYSIHQDKNTGNWWLTEVGSGDIGYWPKELFNLLNNGANMVGAGGTVQASDSGSSPPMGNGQFPNANRPERSAIFANIEVLDSNYKQHKMNYVPTEVILDSPKCYGLTIGKKFFLRPNKLGFYFNYGGLGGNSCGV</sequence>
<dbReference type="Pfam" id="PF14365">
    <property type="entry name" value="Neprosin_AP"/>
    <property type="match status" value="1"/>
</dbReference>
<dbReference type="Pfam" id="PF03080">
    <property type="entry name" value="Neprosin"/>
    <property type="match status" value="1"/>
</dbReference>
<evidence type="ECO:0000259" key="2">
    <source>
        <dbReference type="PROSITE" id="PS52045"/>
    </source>
</evidence>
<dbReference type="PANTHER" id="PTHR31589:SF60">
    <property type="entry name" value="NEPROSIN DOMAIN-CONTAINING PROTEIN-RELATED"/>
    <property type="match status" value="1"/>
</dbReference>